<dbReference type="Proteomes" id="UP001163255">
    <property type="component" value="Chromosome"/>
</dbReference>
<accession>A0ABY6GMZ4</accession>
<feature type="compositionally biased region" description="Polar residues" evidence="1">
    <location>
        <begin position="920"/>
        <end position="935"/>
    </location>
</feature>
<gene>
    <name evidence="2" type="ORF">NX720_14390</name>
</gene>
<name>A0ABY6GMZ4_9GAMM</name>
<feature type="region of interest" description="Disordered" evidence="1">
    <location>
        <begin position="843"/>
        <end position="862"/>
    </location>
</feature>
<keyword evidence="3" id="KW-1185">Reference proteome</keyword>
<reference evidence="2" key="1">
    <citation type="submission" date="2022-10" db="EMBL/GenBank/DDBJ databases">
        <title>Completed Genome Sequence of two octocoral isolated bacterium, Endozoicomonas euniceicola EF212T and Endozoicomonas gorgoniicola PS125T.</title>
        <authorList>
            <person name="Chiou Y.-J."/>
            <person name="Chen Y.-H."/>
        </authorList>
    </citation>
    <scope>NUCLEOTIDE SEQUENCE</scope>
    <source>
        <strain evidence="2">EF212</strain>
    </source>
</reference>
<protein>
    <submittedName>
        <fullName evidence="2">Uncharacterized protein</fullName>
    </submittedName>
</protein>
<proteinExistence type="predicted"/>
<feature type="region of interest" description="Disordered" evidence="1">
    <location>
        <begin position="248"/>
        <end position="310"/>
    </location>
</feature>
<dbReference type="RefSeq" id="WP_262595500.1">
    <property type="nucleotide sequence ID" value="NZ_CP103300.1"/>
</dbReference>
<organism evidence="2 3">
    <name type="scientific">Endozoicomonas euniceicola</name>
    <dbReference type="NCBI Taxonomy" id="1234143"/>
    <lineage>
        <taxon>Bacteria</taxon>
        <taxon>Pseudomonadati</taxon>
        <taxon>Pseudomonadota</taxon>
        <taxon>Gammaproteobacteria</taxon>
        <taxon>Oceanospirillales</taxon>
        <taxon>Endozoicomonadaceae</taxon>
        <taxon>Endozoicomonas</taxon>
    </lineage>
</organism>
<feature type="region of interest" description="Disordered" evidence="1">
    <location>
        <begin position="1"/>
        <end position="21"/>
    </location>
</feature>
<sequence>MPAAIPGATSEAGTTNPRLGYQTPIETKPYYRLQQDNFGTLHSLVAYVTEMKKQLSPGQAMVISDDWKAELQILQQDTTGTTYSITLPGLDNTTSTYEVGSHDNVYWIKRFNRINIGRYQKIVWSEPEEGSATTELTIQLVSPMKYRESGVPIELTIPQWLSHRLLAAGSAMALADFNRLFIGWYRSVFLASDPNPGTLSKMLSPEPLEKVGSEIQNTMILASSDCLYCDGGNKVPVYFPHGVPESYVRKAPDSQGQASGSGDRNKKSEKTSLNPQARGSNQKTLKFRQNKGNDDKNPPPSTYNRSPTQDAAPKTLLEQATEVFFLNRGLSGQVLSAPLLPGVKTLIYSLSSAGMLQILPVEGVAIDQWPMVVSKRLSRYLNSVFSATGQSVFPEADGENEYVVEMTQTMFNNIVDNFEHFWKLADAVNTLQDRLKKIISSFCDETKVESCYYGGFSVREYLLNQNLDHGQRLYSENLSITGDIDVLFSLTSDRVEYFKEFMGKRLAEHGFKISGFAKDKLLFTFPVRENKELPYILSSFDFSGVGEWEAFNGYFPGLDVAMSKSEEQASFLTEAQVIAESVRRGLHFEASKRGTTTLAKEGKHWDRIFLLNNAFPKNTVFNMLVGSISLSVKNGKMAEMLNTMSEKIKKSDLDNVRLSAELLRIHGSCESLKLSTAHHKKQALERLRTIKFNQEEIAELQLEKKELANKISELTKFVSEESKDDSASRYLEKEQLNSEIKKLKVLMEESSKETEILFSEKENMSHRLKNSMILNLKLEKENSELLVENKGFNDEVFKLKEINGKGLRKIGILDFKNKELESELKKIKRKIYEYEQQAKARNENIKDLNEAHDKKSVDTSDQELKDKVAELEMEIDFLNKEKKLSRRLKLSEKDQKYLNKENDKLKKHIDDLKRQRLSNKKTSSPIKSASQNRAQASKPGINKKPEGSQWYRWFAHNAYDYKLELSLMAGAAALTGYKLVSSRDNGCGNISRYGFRQLCLNPVNDDRLGRDILEVMDSLPDEYRIISYRIFLANMDQGTMVPVKSKVASEIKKAKKGLNEYHHLMMAHSRHYPLWQMTAQQLLQIKKGISSAWKAEGKPGSLYKAAKGIIDYCGLMPDSIRQEECSREALIKLRSNRSLNNSVIFKGRDIKPSEKNWFIAFLPVWGFSRSGKLTWHDVWPYRLDSKGYTILGSAELDEPFLYKCDSSRGKKESIFTRLKWIGIKSDSCLGEGIFYITRSKNSVFWSRSLYRDDKHYVESNDNRKTFYGGAWEYNTSPHNSWRRF</sequence>
<feature type="region of interest" description="Disordered" evidence="1">
    <location>
        <begin position="908"/>
        <end position="943"/>
    </location>
</feature>
<evidence type="ECO:0000256" key="1">
    <source>
        <dbReference type="SAM" id="MobiDB-lite"/>
    </source>
</evidence>
<evidence type="ECO:0000313" key="3">
    <source>
        <dbReference type="Proteomes" id="UP001163255"/>
    </source>
</evidence>
<dbReference type="EMBL" id="CP103300">
    <property type="protein sequence ID" value="UYM14097.1"/>
    <property type="molecule type" value="Genomic_DNA"/>
</dbReference>
<feature type="compositionally biased region" description="Polar residues" evidence="1">
    <location>
        <begin position="271"/>
        <end position="284"/>
    </location>
</feature>
<evidence type="ECO:0000313" key="2">
    <source>
        <dbReference type="EMBL" id="UYM14097.1"/>
    </source>
</evidence>